<evidence type="ECO:0000256" key="1">
    <source>
        <dbReference type="SAM" id="Phobius"/>
    </source>
</evidence>
<dbReference type="EMBL" id="JABSTR010000007">
    <property type="protein sequence ID" value="KAH9375334.1"/>
    <property type="molecule type" value="Genomic_DNA"/>
</dbReference>
<accession>A0A9J6GAD4</accession>
<reference evidence="2 3" key="1">
    <citation type="journal article" date="2020" name="Cell">
        <title>Large-Scale Comparative Analyses of Tick Genomes Elucidate Their Genetic Diversity and Vector Capacities.</title>
        <authorList>
            <consortium name="Tick Genome and Microbiome Consortium (TIGMIC)"/>
            <person name="Jia N."/>
            <person name="Wang J."/>
            <person name="Shi W."/>
            <person name="Du L."/>
            <person name="Sun Y."/>
            <person name="Zhan W."/>
            <person name="Jiang J.F."/>
            <person name="Wang Q."/>
            <person name="Zhang B."/>
            <person name="Ji P."/>
            <person name="Bell-Sakyi L."/>
            <person name="Cui X.M."/>
            <person name="Yuan T.T."/>
            <person name="Jiang B.G."/>
            <person name="Yang W.F."/>
            <person name="Lam T.T."/>
            <person name="Chang Q.C."/>
            <person name="Ding S.J."/>
            <person name="Wang X.J."/>
            <person name="Zhu J.G."/>
            <person name="Ruan X.D."/>
            <person name="Zhao L."/>
            <person name="Wei J.T."/>
            <person name="Ye R.Z."/>
            <person name="Que T.C."/>
            <person name="Du C.H."/>
            <person name="Zhou Y.H."/>
            <person name="Cheng J.X."/>
            <person name="Dai P.F."/>
            <person name="Guo W.B."/>
            <person name="Han X.H."/>
            <person name="Huang E.J."/>
            <person name="Li L.F."/>
            <person name="Wei W."/>
            <person name="Gao Y.C."/>
            <person name="Liu J.Z."/>
            <person name="Shao H.Z."/>
            <person name="Wang X."/>
            <person name="Wang C.C."/>
            <person name="Yang T.C."/>
            <person name="Huo Q.B."/>
            <person name="Li W."/>
            <person name="Chen H.Y."/>
            <person name="Chen S.E."/>
            <person name="Zhou L.G."/>
            <person name="Ni X.B."/>
            <person name="Tian J.H."/>
            <person name="Sheng Y."/>
            <person name="Liu T."/>
            <person name="Pan Y.S."/>
            <person name="Xia L.Y."/>
            <person name="Li J."/>
            <person name="Zhao F."/>
            <person name="Cao W.C."/>
        </authorList>
    </citation>
    <scope>NUCLEOTIDE SEQUENCE [LARGE SCALE GENOMIC DNA]</scope>
    <source>
        <strain evidence="2">HaeL-2018</strain>
    </source>
</reference>
<protein>
    <submittedName>
        <fullName evidence="2">Uncharacterized protein</fullName>
    </submittedName>
</protein>
<dbReference type="VEuPathDB" id="VectorBase:HLOH_039939"/>
<dbReference type="PROSITE" id="PS51885">
    <property type="entry name" value="NEPRILYSIN"/>
    <property type="match status" value="1"/>
</dbReference>
<evidence type="ECO:0000313" key="2">
    <source>
        <dbReference type="EMBL" id="KAH9375334.1"/>
    </source>
</evidence>
<comment type="caution">
    <text evidence="2">The sequence shown here is derived from an EMBL/GenBank/DDBJ whole genome shotgun (WGS) entry which is preliminary data.</text>
</comment>
<dbReference type="GO" id="GO:0006508">
    <property type="term" value="P:proteolysis"/>
    <property type="evidence" value="ECO:0007669"/>
    <property type="project" value="InterPro"/>
</dbReference>
<sequence length="438" mass="49678">MLRFDAFEEDSENWLRNRLRRLLQVNAVLAAIVVALLLLVFVLFSIKITTQETCRTPRCEDYARLLGDALNVSVNPCESFTQFVCDRWTQQGVPEKLVADAIETMVRLVNVTYLPKTGQDSAQRGLALYRSCDAVLQGQRDALADVKAALKEAGITWPRRPTEIDIPHTILATSLQLGWDVMFRVIPLWLSHRHPSGMLVLNSGRTIIEIINKTDKTAPPDKRELYFDNLRRYFESPGNESKGSDPGDLVSFEDVMKTEKAAVRVLTQAYYRPEVIPPAPFPGLMDNSSLGLSRAGWEKALSRFNLAKPIPSSGFEFGTANGDYLKAFLELWAKLKTDKMHLFISWCTVQVGALFASQELIVNFYGGDHNATQILHGAFCFSRAFAVSGPNLFTRYNERYQSSSTLEGARRIALSVRSSFHERLRRWIGYKEKRHRHR</sequence>
<evidence type="ECO:0000313" key="3">
    <source>
        <dbReference type="Proteomes" id="UP000821853"/>
    </source>
</evidence>
<dbReference type="GO" id="GO:0004222">
    <property type="term" value="F:metalloendopeptidase activity"/>
    <property type="evidence" value="ECO:0007669"/>
    <property type="project" value="InterPro"/>
</dbReference>
<keyword evidence="1" id="KW-0472">Membrane</keyword>
<name>A0A9J6GAD4_HAELO</name>
<dbReference type="OrthoDB" id="6500316at2759"/>
<dbReference type="InterPro" id="IPR042089">
    <property type="entry name" value="Peptidase_M13_dom_2"/>
</dbReference>
<organism evidence="2 3">
    <name type="scientific">Haemaphysalis longicornis</name>
    <name type="common">Bush tick</name>
    <dbReference type="NCBI Taxonomy" id="44386"/>
    <lineage>
        <taxon>Eukaryota</taxon>
        <taxon>Metazoa</taxon>
        <taxon>Ecdysozoa</taxon>
        <taxon>Arthropoda</taxon>
        <taxon>Chelicerata</taxon>
        <taxon>Arachnida</taxon>
        <taxon>Acari</taxon>
        <taxon>Parasitiformes</taxon>
        <taxon>Ixodida</taxon>
        <taxon>Ixodoidea</taxon>
        <taxon>Ixodidae</taxon>
        <taxon>Haemaphysalinae</taxon>
        <taxon>Haemaphysalis</taxon>
    </lineage>
</organism>
<dbReference type="AlphaFoldDB" id="A0A9J6GAD4"/>
<dbReference type="InterPro" id="IPR024079">
    <property type="entry name" value="MetalloPept_cat_dom_sf"/>
</dbReference>
<feature type="transmembrane region" description="Helical" evidence="1">
    <location>
        <begin position="25"/>
        <end position="46"/>
    </location>
</feature>
<dbReference type="Proteomes" id="UP000821853">
    <property type="component" value="Chromosome 5"/>
</dbReference>
<dbReference type="Gene3D" id="1.10.1380.10">
    <property type="entry name" value="Neutral endopeptidase , domain2"/>
    <property type="match status" value="1"/>
</dbReference>
<proteinExistence type="predicted"/>
<dbReference type="InterPro" id="IPR000718">
    <property type="entry name" value="Peptidase_M13"/>
</dbReference>
<gene>
    <name evidence="2" type="ORF">HPB48_007966</name>
</gene>
<keyword evidence="1" id="KW-1133">Transmembrane helix</keyword>
<dbReference type="SUPFAM" id="SSF55486">
    <property type="entry name" value="Metalloproteases ('zincins'), catalytic domain"/>
    <property type="match status" value="1"/>
</dbReference>
<dbReference type="Gene3D" id="3.40.390.10">
    <property type="entry name" value="Collagenase (Catalytic Domain)"/>
    <property type="match status" value="1"/>
</dbReference>
<keyword evidence="1" id="KW-0812">Transmembrane</keyword>
<keyword evidence="3" id="KW-1185">Reference proteome</keyword>